<organism evidence="2 3">
    <name type="scientific">Kluyveromyces marxianus</name>
    <name type="common">Yeast</name>
    <name type="synonym">Candida kefyr</name>
    <dbReference type="NCBI Taxonomy" id="4911"/>
    <lineage>
        <taxon>Eukaryota</taxon>
        <taxon>Fungi</taxon>
        <taxon>Dikarya</taxon>
        <taxon>Ascomycota</taxon>
        <taxon>Saccharomycotina</taxon>
        <taxon>Saccharomycetes</taxon>
        <taxon>Saccharomycetales</taxon>
        <taxon>Saccharomycetaceae</taxon>
        <taxon>Kluyveromyces</taxon>
    </lineage>
</organism>
<reference evidence="2 3" key="1">
    <citation type="submission" date="2016-03" db="EMBL/GenBank/DDBJ databases">
        <title>How can Kluyveromyces marxianus grow so fast - potential evolutionary course in Saccharomyces Complex revealed by comparative genomics.</title>
        <authorList>
            <person name="Mo W."/>
            <person name="Lu W."/>
            <person name="Yang X."/>
            <person name="Qi J."/>
            <person name="Lv H."/>
        </authorList>
    </citation>
    <scope>NUCLEOTIDE SEQUENCE [LARGE SCALE GENOMIC DNA]</scope>
    <source>
        <strain evidence="2 3">FIM1</strain>
    </source>
</reference>
<keyword evidence="1" id="KW-0812">Transmembrane</keyword>
<keyword evidence="1" id="KW-1133">Transmembrane helix</keyword>
<feature type="transmembrane region" description="Helical" evidence="1">
    <location>
        <begin position="21"/>
        <end position="39"/>
    </location>
</feature>
<keyword evidence="1" id="KW-0472">Membrane</keyword>
<gene>
    <name evidence="2" type="ORF">FIM1_5164</name>
</gene>
<proteinExistence type="predicted"/>
<dbReference type="Proteomes" id="UP000422736">
    <property type="component" value="Chromosome 8"/>
</dbReference>
<name>A0ABX6F032_KLUMA</name>
<dbReference type="EMBL" id="CP015060">
    <property type="protein sequence ID" value="QGN17955.1"/>
    <property type="molecule type" value="Genomic_DNA"/>
</dbReference>
<sequence length="199" mass="21975">MQDLQVHQHTLPDIKRKPTMYFFNFLFIIVLSSVAHAKVTSLPQYSNEKFTYYQVSAGNNTGTCIEQYVGGRPFTFGFETGSAGHSLFEQHQRSVDALSDVQTAAFIVVKNYHGLEHALNSVEVSSLETEAEAILVEYASDGVLDGITGCEDYINNATRLVNNTYQSSWSGNNLATVTDCLNIGVPSFIQYGFDLSYGS</sequence>
<accession>A0ABX6F032</accession>
<evidence type="ECO:0000313" key="3">
    <source>
        <dbReference type="Proteomes" id="UP000422736"/>
    </source>
</evidence>
<keyword evidence="3" id="KW-1185">Reference proteome</keyword>
<evidence type="ECO:0000313" key="2">
    <source>
        <dbReference type="EMBL" id="QGN17955.1"/>
    </source>
</evidence>
<protein>
    <submittedName>
        <fullName evidence="2">Uncharacterized protein</fullName>
    </submittedName>
</protein>
<evidence type="ECO:0000256" key="1">
    <source>
        <dbReference type="SAM" id="Phobius"/>
    </source>
</evidence>
<reference evidence="2 3" key="2">
    <citation type="submission" date="2019-11" db="EMBL/GenBank/DDBJ databases">
        <authorList>
            <person name="Lu H."/>
        </authorList>
    </citation>
    <scope>NUCLEOTIDE SEQUENCE [LARGE SCALE GENOMIC DNA]</scope>
    <source>
        <strain evidence="2 3">FIM1</strain>
    </source>
</reference>